<feature type="transmembrane region" description="Helical" evidence="9">
    <location>
        <begin position="84"/>
        <end position="104"/>
    </location>
</feature>
<evidence type="ECO:0000313" key="12">
    <source>
        <dbReference type="EMBL" id="RKD30484.1"/>
    </source>
</evidence>
<dbReference type="GO" id="GO:0005886">
    <property type="term" value="C:plasma membrane"/>
    <property type="evidence" value="ECO:0007669"/>
    <property type="project" value="UniProtKB-SubCell"/>
</dbReference>
<feature type="transmembrane region" description="Helical" evidence="9">
    <location>
        <begin position="281"/>
        <end position="311"/>
    </location>
</feature>
<dbReference type="AlphaFoldDB" id="A0A419SZ11"/>
<dbReference type="Gene3D" id="1.20.1560.10">
    <property type="entry name" value="ABC transporter type 1, transmembrane domain"/>
    <property type="match status" value="1"/>
</dbReference>
<evidence type="ECO:0000256" key="3">
    <source>
        <dbReference type="ARBA" id="ARBA00022475"/>
    </source>
</evidence>
<evidence type="ECO:0000313" key="13">
    <source>
        <dbReference type="Proteomes" id="UP000284277"/>
    </source>
</evidence>
<feature type="transmembrane region" description="Helical" evidence="9">
    <location>
        <begin position="30"/>
        <end position="50"/>
    </location>
</feature>
<evidence type="ECO:0000256" key="1">
    <source>
        <dbReference type="ARBA" id="ARBA00004651"/>
    </source>
</evidence>
<gene>
    <name evidence="12" type="ORF">BET01_06715</name>
</gene>
<keyword evidence="8 9" id="KW-0472">Membrane</keyword>
<evidence type="ECO:0000256" key="5">
    <source>
        <dbReference type="ARBA" id="ARBA00022741"/>
    </source>
</evidence>
<dbReference type="GO" id="GO:0015421">
    <property type="term" value="F:ABC-type oligopeptide transporter activity"/>
    <property type="evidence" value="ECO:0007669"/>
    <property type="project" value="TreeGrafter"/>
</dbReference>
<organism evidence="12 13">
    <name type="scientific">Lacrimispora algidixylanolytica</name>
    <dbReference type="NCBI Taxonomy" id="94868"/>
    <lineage>
        <taxon>Bacteria</taxon>
        <taxon>Bacillati</taxon>
        <taxon>Bacillota</taxon>
        <taxon>Clostridia</taxon>
        <taxon>Lachnospirales</taxon>
        <taxon>Lachnospiraceae</taxon>
        <taxon>Lacrimispora</taxon>
    </lineage>
</organism>
<comment type="subcellular location">
    <subcellularLocation>
        <location evidence="1">Cell membrane</location>
        <topology evidence="1">Multi-pass membrane protein</topology>
    </subcellularLocation>
</comment>
<dbReference type="EMBL" id="MCIA01000031">
    <property type="protein sequence ID" value="RKD30484.1"/>
    <property type="molecule type" value="Genomic_DNA"/>
</dbReference>
<dbReference type="FunFam" id="1.20.1560.10:FF:000011">
    <property type="entry name" value="Multidrug ABC transporter ATP-binding protein"/>
    <property type="match status" value="1"/>
</dbReference>
<comment type="caution">
    <text evidence="12">The sequence shown here is derived from an EMBL/GenBank/DDBJ whole genome shotgun (WGS) entry which is preliminary data.</text>
</comment>
<keyword evidence="7 9" id="KW-1133">Transmembrane helix</keyword>
<dbReference type="GO" id="GO:0016887">
    <property type="term" value="F:ATP hydrolysis activity"/>
    <property type="evidence" value="ECO:0007669"/>
    <property type="project" value="InterPro"/>
</dbReference>
<dbReference type="GO" id="GO:0005524">
    <property type="term" value="F:ATP binding"/>
    <property type="evidence" value="ECO:0007669"/>
    <property type="project" value="UniProtKB-KW"/>
</dbReference>
<feature type="domain" description="ABC transporter" evidence="10">
    <location>
        <begin position="364"/>
        <end position="597"/>
    </location>
</feature>
<dbReference type="InterPro" id="IPR039421">
    <property type="entry name" value="Type_1_exporter"/>
</dbReference>
<evidence type="ECO:0000256" key="4">
    <source>
        <dbReference type="ARBA" id="ARBA00022692"/>
    </source>
</evidence>
<dbReference type="CDD" id="cd18547">
    <property type="entry name" value="ABC_6TM_Tm288_like"/>
    <property type="match status" value="1"/>
</dbReference>
<dbReference type="SUPFAM" id="SSF52540">
    <property type="entry name" value="P-loop containing nucleoside triphosphate hydrolases"/>
    <property type="match status" value="1"/>
</dbReference>
<feature type="transmembrane region" description="Helical" evidence="9">
    <location>
        <begin position="163"/>
        <end position="182"/>
    </location>
</feature>
<dbReference type="InterPro" id="IPR036640">
    <property type="entry name" value="ABC1_TM_sf"/>
</dbReference>
<dbReference type="OrthoDB" id="9762778at2"/>
<dbReference type="SUPFAM" id="SSF90123">
    <property type="entry name" value="ABC transporter transmembrane region"/>
    <property type="match status" value="1"/>
</dbReference>
<keyword evidence="2" id="KW-0813">Transport</keyword>
<accession>A0A419SZ11</accession>
<protein>
    <submittedName>
        <fullName evidence="12">ABC transporter</fullName>
    </submittedName>
</protein>
<dbReference type="InterPro" id="IPR027417">
    <property type="entry name" value="P-loop_NTPase"/>
</dbReference>
<dbReference type="Pfam" id="PF00664">
    <property type="entry name" value="ABC_membrane"/>
    <property type="match status" value="1"/>
</dbReference>
<dbReference type="PANTHER" id="PTHR43394">
    <property type="entry name" value="ATP-DEPENDENT PERMEASE MDL1, MITOCHONDRIAL"/>
    <property type="match status" value="1"/>
</dbReference>
<dbReference type="Proteomes" id="UP000284277">
    <property type="component" value="Unassembled WGS sequence"/>
</dbReference>
<proteinExistence type="predicted"/>
<evidence type="ECO:0000256" key="6">
    <source>
        <dbReference type="ARBA" id="ARBA00022840"/>
    </source>
</evidence>
<evidence type="ECO:0000256" key="2">
    <source>
        <dbReference type="ARBA" id="ARBA00022448"/>
    </source>
</evidence>
<dbReference type="FunFam" id="3.40.50.300:FF:000287">
    <property type="entry name" value="Multidrug ABC transporter ATP-binding protein"/>
    <property type="match status" value="1"/>
</dbReference>
<dbReference type="PANTHER" id="PTHR43394:SF1">
    <property type="entry name" value="ATP-BINDING CASSETTE SUB-FAMILY B MEMBER 10, MITOCHONDRIAL"/>
    <property type="match status" value="1"/>
</dbReference>
<dbReference type="PROSITE" id="PS50893">
    <property type="entry name" value="ABC_TRANSPORTER_2"/>
    <property type="match status" value="1"/>
</dbReference>
<sequence length="602" mass="66444">MERAPMGRAVEKPKNVGKTLTQMLAYCKKYLPAIIVSLIAAAGGTAMQVIGPDKLKNLTNEIMKGLPVMEGGKTVLGRINMDTVSSMVGLLILFYGGSFILNYLQSYIMATVTQVISKRMRSDISQKINRLPLKFFDSASVGDVLSRVTNDVDAIGQTLTQSMGTLVTSAIMLVGSLVMMFYNSWILTFTAIGACGFGIIFSMFIAKVSQKYFRQQQIELGLINGHIEEVYTGHNVVKVYNGGKEAKRIFEESNHNLYSSAWKSQFLSGLMMLIMNFTGNLGYLAVCVVGAALSIKGSISFGVIVAFMMYVRQFTQPLAHIAEVMNSLQRAVASGERVFDFLNEPELENEEEKPNSLTNVKGDVEFKHVKFGYTPNKPVIHDFSVQIKAGQKVAIVGPTGAGKTTMVNLLMRFYELDKGEICIDGIPIHKVPRENVHAQFAMVLQDTWIFEGTIRDNIIYSKQGVTEEDVVKASKTVGLHHFIKTLPKGYDTLLNDKASLSEGQKQLITIARAIIQDAPLLILDEATSSVDTRTELLIQEAMEQLTVGRTSFVIAHRLSTIRNADMILVMKDGDIIESGSHEELLAKRGFYSDLYNSQFAAA</sequence>
<feature type="transmembrane region" description="Helical" evidence="9">
    <location>
        <begin position="188"/>
        <end position="206"/>
    </location>
</feature>
<reference evidence="12 13" key="1">
    <citation type="submission" date="2016-08" db="EMBL/GenBank/DDBJ databases">
        <title>A new outlook on sporulation: Clostridium algidixylanolyticum.</title>
        <authorList>
            <person name="Poppleton D.I."/>
            <person name="Gribaldo S."/>
        </authorList>
    </citation>
    <scope>NUCLEOTIDE SEQUENCE [LARGE SCALE GENOMIC DNA]</scope>
    <source>
        <strain evidence="12 13">SPL73</strain>
    </source>
</reference>
<evidence type="ECO:0000259" key="11">
    <source>
        <dbReference type="PROSITE" id="PS50929"/>
    </source>
</evidence>
<keyword evidence="5" id="KW-0547">Nucleotide-binding</keyword>
<dbReference type="Pfam" id="PF00005">
    <property type="entry name" value="ABC_tran"/>
    <property type="match status" value="1"/>
</dbReference>
<evidence type="ECO:0000256" key="9">
    <source>
        <dbReference type="SAM" id="Phobius"/>
    </source>
</evidence>
<evidence type="ECO:0000256" key="8">
    <source>
        <dbReference type="ARBA" id="ARBA00023136"/>
    </source>
</evidence>
<feature type="domain" description="ABC transmembrane type-1" evidence="11">
    <location>
        <begin position="35"/>
        <end position="330"/>
    </location>
</feature>
<dbReference type="SMART" id="SM00382">
    <property type="entry name" value="AAA"/>
    <property type="match status" value="1"/>
</dbReference>
<dbReference type="PROSITE" id="PS50929">
    <property type="entry name" value="ABC_TM1F"/>
    <property type="match status" value="1"/>
</dbReference>
<dbReference type="InterPro" id="IPR003439">
    <property type="entry name" value="ABC_transporter-like_ATP-bd"/>
</dbReference>
<dbReference type="InterPro" id="IPR003593">
    <property type="entry name" value="AAA+_ATPase"/>
</dbReference>
<evidence type="ECO:0000256" key="7">
    <source>
        <dbReference type="ARBA" id="ARBA00022989"/>
    </source>
</evidence>
<dbReference type="InterPro" id="IPR011527">
    <property type="entry name" value="ABC1_TM_dom"/>
</dbReference>
<keyword evidence="13" id="KW-1185">Reference proteome</keyword>
<dbReference type="Gene3D" id="3.40.50.300">
    <property type="entry name" value="P-loop containing nucleotide triphosphate hydrolases"/>
    <property type="match status" value="1"/>
</dbReference>
<name>A0A419SZ11_9FIRM</name>
<keyword evidence="3" id="KW-1003">Cell membrane</keyword>
<evidence type="ECO:0000259" key="10">
    <source>
        <dbReference type="PROSITE" id="PS50893"/>
    </source>
</evidence>
<dbReference type="CDD" id="cd03254">
    <property type="entry name" value="ABCC_Glucan_exporter_like"/>
    <property type="match status" value="1"/>
</dbReference>
<keyword evidence="4 9" id="KW-0812">Transmembrane</keyword>
<keyword evidence="6" id="KW-0067">ATP-binding</keyword>